<dbReference type="RefSeq" id="WP_069116156.1">
    <property type="nucleotide sequence ID" value="NZ_CP017015.1"/>
</dbReference>
<gene>
    <name evidence="2" type="ORF">SHELI_v1c03600</name>
</gene>
<proteinExistence type="predicted"/>
<keyword evidence="3" id="KW-1185">Reference proteome</keyword>
<feature type="chain" id="PRO_5008554072" description="Lipoprotein" evidence="1">
    <location>
        <begin position="22"/>
        <end position="194"/>
    </location>
</feature>
<dbReference type="OrthoDB" id="390792at2"/>
<dbReference type="AlphaFoldDB" id="A0A1B3SK65"/>
<dbReference type="EMBL" id="CP017015">
    <property type="protein sequence ID" value="AOG60315.1"/>
    <property type="molecule type" value="Genomic_DNA"/>
</dbReference>
<accession>A0A1B3SK65</accession>
<feature type="signal peptide" evidence="1">
    <location>
        <begin position="1"/>
        <end position="21"/>
    </location>
</feature>
<evidence type="ECO:0000256" key="1">
    <source>
        <dbReference type="SAM" id="SignalP"/>
    </source>
</evidence>
<dbReference type="KEGG" id="shj:SHELI_v1c03600"/>
<name>A0A1B3SK65_9MOLU</name>
<dbReference type="Proteomes" id="UP000094378">
    <property type="component" value="Chromosome"/>
</dbReference>
<evidence type="ECO:0000313" key="2">
    <source>
        <dbReference type="EMBL" id="AOG60315.1"/>
    </source>
</evidence>
<organism evidence="2 3">
    <name type="scientific">Spiroplasma helicoides</name>
    <dbReference type="NCBI Taxonomy" id="216938"/>
    <lineage>
        <taxon>Bacteria</taxon>
        <taxon>Bacillati</taxon>
        <taxon>Mycoplasmatota</taxon>
        <taxon>Mollicutes</taxon>
        <taxon>Entomoplasmatales</taxon>
        <taxon>Spiroplasmataceae</taxon>
        <taxon>Spiroplasma</taxon>
    </lineage>
</organism>
<dbReference type="STRING" id="216938.SHELI_v1c03600"/>
<protein>
    <recommendedName>
        <fullName evidence="4">Lipoprotein</fullName>
    </recommendedName>
</protein>
<reference evidence="2 3" key="1">
    <citation type="submission" date="2016-08" db="EMBL/GenBank/DDBJ databases">
        <title>Complete genome sequence of Spiroplasma helicoides TABS-2 (DSM 22551).</title>
        <authorList>
            <person name="Shen W.-Y."/>
            <person name="Lo W.-S."/>
            <person name="Lai Y.-C."/>
            <person name="Kuo C.-H."/>
        </authorList>
    </citation>
    <scope>NUCLEOTIDE SEQUENCE [LARGE SCALE GENOMIC DNA]</scope>
    <source>
        <strain evidence="2 3">TABS-2</strain>
    </source>
</reference>
<sequence length="194" mass="21997">MKKLIAIISSFSMVASMASISATVNSCTTIKEAVELKYKNLKSDKDVIDLLTNKEKVNIFPNGKPLIIKDNKLNDDYDKPYDDIAATGLHVAKINESLIQFASKEHFNYLGYDLNDIFEDVESLKAEQSHEDYNAKWKLYFATINGKKGEASFMLNIYTFDLDINSIKFGAHKSEKVYYRTINLVSDQKSAVNK</sequence>
<evidence type="ECO:0008006" key="4">
    <source>
        <dbReference type="Google" id="ProtNLM"/>
    </source>
</evidence>
<keyword evidence="1" id="KW-0732">Signal</keyword>
<evidence type="ECO:0000313" key="3">
    <source>
        <dbReference type="Proteomes" id="UP000094378"/>
    </source>
</evidence>